<protein>
    <recommendedName>
        <fullName evidence="3">Group-specific protein</fullName>
    </recommendedName>
</protein>
<dbReference type="Proteomes" id="UP000465778">
    <property type="component" value="Unassembled WGS sequence"/>
</dbReference>
<gene>
    <name evidence="1" type="ORF">KIS1582_1832</name>
</gene>
<dbReference type="EMBL" id="VDEM01000016">
    <property type="protein sequence ID" value="KAF0824316.1"/>
    <property type="molecule type" value="Genomic_DNA"/>
</dbReference>
<reference evidence="1 2" key="1">
    <citation type="journal article" date="2020" name="G3 (Bethesda)">
        <title>Whole Genome Sequencing and Comparative Genomics of Two Nematicidal Bacillus Strains Reveals a Wide Range of Possible Virulence Factors.</title>
        <authorList>
            <person name="Susic N."/>
            <person name="Janezic S."/>
            <person name="Rupnik M."/>
            <person name="Geric Stare B."/>
        </authorList>
    </citation>
    <scope>NUCLEOTIDE SEQUENCE [LARGE SCALE GENOMIC DNA]</scope>
    <source>
        <strain evidence="1 2">I-1582</strain>
    </source>
</reference>
<organism evidence="1 2">
    <name type="scientific">Cytobacillus firmus</name>
    <name type="common">Bacillus firmus</name>
    <dbReference type="NCBI Taxonomy" id="1399"/>
    <lineage>
        <taxon>Bacteria</taxon>
        <taxon>Bacillati</taxon>
        <taxon>Bacillota</taxon>
        <taxon>Bacilli</taxon>
        <taxon>Bacillales</taxon>
        <taxon>Bacillaceae</taxon>
        <taxon>Cytobacillus</taxon>
    </lineage>
</organism>
<accession>A0A800MXQ2</accession>
<evidence type="ECO:0000313" key="1">
    <source>
        <dbReference type="EMBL" id="KAF0824316.1"/>
    </source>
</evidence>
<evidence type="ECO:0008006" key="3">
    <source>
        <dbReference type="Google" id="ProtNLM"/>
    </source>
</evidence>
<proteinExistence type="predicted"/>
<comment type="caution">
    <text evidence="1">The sequence shown here is derived from an EMBL/GenBank/DDBJ whole genome shotgun (WGS) entry which is preliminary data.</text>
</comment>
<dbReference type="InterPro" id="IPR036294">
    <property type="entry name" value="Rbstp2229-like_sf"/>
</dbReference>
<dbReference type="AlphaFoldDB" id="A0A800MXQ2"/>
<dbReference type="Pfam" id="PF08968">
    <property type="entry name" value="DUF1885"/>
    <property type="match status" value="1"/>
</dbReference>
<dbReference type="Gene3D" id="1.20.5.850">
    <property type="entry name" value="Rbstp2229 protein"/>
    <property type="match status" value="1"/>
</dbReference>
<name>A0A800MXQ2_CYTFI</name>
<evidence type="ECO:0000313" key="2">
    <source>
        <dbReference type="Proteomes" id="UP000465778"/>
    </source>
</evidence>
<dbReference type="Gene3D" id="3.30.310.120">
    <property type="entry name" value="Rbstp2229 like protein"/>
    <property type="match status" value="1"/>
</dbReference>
<dbReference type="InterPro" id="IPR015062">
    <property type="entry name" value="DUF1885"/>
</dbReference>
<sequence length="158" mass="18226">MFITIIIGIMGGKKLAANSFIKLVPSSAKENISTEELKELFLYYRDITGKTGSQIKWEYNDAAFPYEIKEKPEAKGTWFYLQSQHDRYNAILLGIDKEKVKDEDGSEREQSYIQVTLPEGATFGDKGKANEFCKFLAKKLQGELHLFNGRVMYFYKRK</sequence>
<dbReference type="SUPFAM" id="SSF111171">
    <property type="entry name" value="Rbstp2229 protein"/>
    <property type="match status" value="1"/>
</dbReference>